<protein>
    <submittedName>
        <fullName evidence="1">Uncharacterized protein</fullName>
    </submittedName>
</protein>
<dbReference type="EMBL" id="JAGIOL010000002">
    <property type="protein sequence ID" value="MBP2437878.1"/>
    <property type="molecule type" value="Genomic_DNA"/>
</dbReference>
<dbReference type="Proteomes" id="UP001519362">
    <property type="component" value="Unassembled WGS sequence"/>
</dbReference>
<dbReference type="RefSeq" id="WP_165137957.1">
    <property type="nucleotide sequence ID" value="NZ_CP049254.1"/>
</dbReference>
<evidence type="ECO:0000313" key="1">
    <source>
        <dbReference type="EMBL" id="MBP2437878.1"/>
    </source>
</evidence>
<accession>A0ABS4ZKQ7</accession>
<evidence type="ECO:0000313" key="2">
    <source>
        <dbReference type="Proteomes" id="UP001519362"/>
    </source>
</evidence>
<comment type="caution">
    <text evidence="1">The sequence shown here is derived from an EMBL/GenBank/DDBJ whole genome shotgun (WGS) entry which is preliminary data.</text>
</comment>
<name>A0ABS4ZKQ7_9MICO</name>
<gene>
    <name evidence="1" type="ORF">JOF34_002522</name>
</gene>
<keyword evidence="2" id="KW-1185">Reference proteome</keyword>
<proteinExistence type="predicted"/>
<reference evidence="1 2" key="1">
    <citation type="submission" date="2021-03" db="EMBL/GenBank/DDBJ databases">
        <title>Sequencing the genomes of 1000 actinobacteria strains.</title>
        <authorList>
            <person name="Klenk H.-P."/>
        </authorList>
    </citation>
    <scope>NUCLEOTIDE SEQUENCE [LARGE SCALE GENOMIC DNA]</scope>
    <source>
        <strain evidence="1 2">DSM 24221</strain>
    </source>
</reference>
<sequence length="143" mass="15881">MDWSWTLWYRVGGDDARAAAARLATTDLKPEEFDELTREFAAGRILWEQLRESLPARTRAIVAIELDHLGDRIRGEAAQMRTAAIVELNTDQPIATIARDLGLTRQAASRSANAGSPLRGHMTTARLARAQHDDDDTLREATT</sequence>
<organism evidence="1 2">
    <name type="scientific">Microbacterium amylolyticum</name>
    <dbReference type="NCBI Taxonomy" id="936337"/>
    <lineage>
        <taxon>Bacteria</taxon>
        <taxon>Bacillati</taxon>
        <taxon>Actinomycetota</taxon>
        <taxon>Actinomycetes</taxon>
        <taxon>Micrococcales</taxon>
        <taxon>Microbacteriaceae</taxon>
        <taxon>Microbacterium</taxon>
    </lineage>
</organism>